<accession>A0A165QM25</accession>
<dbReference type="EMBL" id="KV429056">
    <property type="protein sequence ID" value="KZT69656.1"/>
    <property type="molecule type" value="Genomic_DNA"/>
</dbReference>
<evidence type="ECO:0000313" key="2">
    <source>
        <dbReference type="Proteomes" id="UP000076727"/>
    </source>
</evidence>
<dbReference type="Proteomes" id="UP000076727">
    <property type="component" value="Unassembled WGS sequence"/>
</dbReference>
<dbReference type="AlphaFoldDB" id="A0A165QM25"/>
<evidence type="ECO:0000313" key="1">
    <source>
        <dbReference type="EMBL" id="KZT69656.1"/>
    </source>
</evidence>
<organism evidence="1 2">
    <name type="scientific">Daedalea quercina L-15889</name>
    <dbReference type="NCBI Taxonomy" id="1314783"/>
    <lineage>
        <taxon>Eukaryota</taxon>
        <taxon>Fungi</taxon>
        <taxon>Dikarya</taxon>
        <taxon>Basidiomycota</taxon>
        <taxon>Agaricomycotina</taxon>
        <taxon>Agaricomycetes</taxon>
        <taxon>Polyporales</taxon>
        <taxon>Fomitopsis</taxon>
    </lineage>
</organism>
<gene>
    <name evidence="1" type="ORF">DAEQUDRAFT_726282</name>
</gene>
<name>A0A165QM25_9APHY</name>
<keyword evidence="2" id="KW-1185">Reference proteome</keyword>
<sequence>MPSLVRPCLRKEIPNDNTYRIRRPSVSPRPQGTASITVVILIALQSVTIARMFALVELAAGRALTRCAGERNWLSPKYTCAQGRHLLEMAYPK</sequence>
<proteinExistence type="predicted"/>
<reference evidence="1 2" key="1">
    <citation type="journal article" date="2016" name="Mol. Biol. Evol.">
        <title>Comparative Genomics of Early-Diverging Mushroom-Forming Fungi Provides Insights into the Origins of Lignocellulose Decay Capabilities.</title>
        <authorList>
            <person name="Nagy L.G."/>
            <person name="Riley R."/>
            <person name="Tritt A."/>
            <person name="Adam C."/>
            <person name="Daum C."/>
            <person name="Floudas D."/>
            <person name="Sun H."/>
            <person name="Yadav J.S."/>
            <person name="Pangilinan J."/>
            <person name="Larsson K.H."/>
            <person name="Matsuura K."/>
            <person name="Barry K."/>
            <person name="Labutti K."/>
            <person name="Kuo R."/>
            <person name="Ohm R.A."/>
            <person name="Bhattacharya S.S."/>
            <person name="Shirouzu T."/>
            <person name="Yoshinaga Y."/>
            <person name="Martin F.M."/>
            <person name="Grigoriev I.V."/>
            <person name="Hibbett D.S."/>
        </authorList>
    </citation>
    <scope>NUCLEOTIDE SEQUENCE [LARGE SCALE GENOMIC DNA]</scope>
    <source>
        <strain evidence="1 2">L-15889</strain>
    </source>
</reference>
<protein>
    <submittedName>
        <fullName evidence="1">Uncharacterized protein</fullName>
    </submittedName>
</protein>